<comment type="similarity">
    <text evidence="2">Belongs to the TonB family.</text>
</comment>
<dbReference type="PROSITE" id="PS51257">
    <property type="entry name" value="PROKAR_LIPOPROTEIN"/>
    <property type="match status" value="1"/>
</dbReference>
<evidence type="ECO:0000313" key="11">
    <source>
        <dbReference type="EMBL" id="TFD96931.1"/>
    </source>
</evidence>
<dbReference type="EMBL" id="SOML01000004">
    <property type="protein sequence ID" value="TFD96931.1"/>
    <property type="molecule type" value="Genomic_DNA"/>
</dbReference>
<dbReference type="GO" id="GO:0098797">
    <property type="term" value="C:plasma membrane protein complex"/>
    <property type="evidence" value="ECO:0007669"/>
    <property type="project" value="TreeGrafter"/>
</dbReference>
<dbReference type="Gene3D" id="3.30.1150.10">
    <property type="match status" value="1"/>
</dbReference>
<evidence type="ECO:0000259" key="10">
    <source>
        <dbReference type="PROSITE" id="PS52015"/>
    </source>
</evidence>
<evidence type="ECO:0000313" key="12">
    <source>
        <dbReference type="Proteomes" id="UP000297861"/>
    </source>
</evidence>
<dbReference type="Pfam" id="PF03544">
    <property type="entry name" value="TonB_C"/>
    <property type="match status" value="1"/>
</dbReference>
<dbReference type="GO" id="GO:0055085">
    <property type="term" value="P:transmembrane transport"/>
    <property type="evidence" value="ECO:0007669"/>
    <property type="project" value="InterPro"/>
</dbReference>
<dbReference type="SUPFAM" id="SSF74653">
    <property type="entry name" value="TolA/TonB C-terminal domain"/>
    <property type="match status" value="1"/>
</dbReference>
<evidence type="ECO:0000256" key="5">
    <source>
        <dbReference type="ARBA" id="ARBA00022519"/>
    </source>
</evidence>
<dbReference type="Proteomes" id="UP000297861">
    <property type="component" value="Unassembled WGS sequence"/>
</dbReference>
<keyword evidence="9" id="KW-0472">Membrane</keyword>
<evidence type="ECO:0000256" key="1">
    <source>
        <dbReference type="ARBA" id="ARBA00004383"/>
    </source>
</evidence>
<dbReference type="InterPro" id="IPR051045">
    <property type="entry name" value="TonB-dependent_transducer"/>
</dbReference>
<dbReference type="GO" id="GO:0015031">
    <property type="term" value="P:protein transport"/>
    <property type="evidence" value="ECO:0007669"/>
    <property type="project" value="UniProtKB-KW"/>
</dbReference>
<dbReference type="PROSITE" id="PS52015">
    <property type="entry name" value="TONB_CTD"/>
    <property type="match status" value="1"/>
</dbReference>
<keyword evidence="5" id="KW-0997">Cell inner membrane</keyword>
<dbReference type="STRING" id="1121485.GCA_000426485_03013"/>
<keyword evidence="7" id="KW-0653">Protein transport</keyword>
<evidence type="ECO:0000256" key="7">
    <source>
        <dbReference type="ARBA" id="ARBA00022927"/>
    </source>
</evidence>
<keyword evidence="6" id="KW-0812">Transmembrane</keyword>
<evidence type="ECO:0000256" key="4">
    <source>
        <dbReference type="ARBA" id="ARBA00022475"/>
    </source>
</evidence>
<dbReference type="NCBIfam" id="TIGR01352">
    <property type="entry name" value="tonB_Cterm"/>
    <property type="match status" value="1"/>
</dbReference>
<dbReference type="GO" id="GO:0031992">
    <property type="term" value="F:energy transducer activity"/>
    <property type="evidence" value="ECO:0007669"/>
    <property type="project" value="TreeGrafter"/>
</dbReference>
<proteinExistence type="inferred from homology"/>
<keyword evidence="4" id="KW-1003">Cell membrane</keyword>
<evidence type="ECO:0000256" key="2">
    <source>
        <dbReference type="ARBA" id="ARBA00006555"/>
    </source>
</evidence>
<dbReference type="PANTHER" id="PTHR33446:SF2">
    <property type="entry name" value="PROTEIN TONB"/>
    <property type="match status" value="1"/>
</dbReference>
<dbReference type="AlphaFoldDB" id="A0A4Y8L3T6"/>
<evidence type="ECO:0000256" key="9">
    <source>
        <dbReference type="ARBA" id="ARBA00023136"/>
    </source>
</evidence>
<keyword evidence="3" id="KW-0813">Transport</keyword>
<keyword evidence="8" id="KW-1133">Transmembrane helix</keyword>
<gene>
    <name evidence="11" type="ORF">E2605_08960</name>
</gene>
<dbReference type="RefSeq" id="WP_134436187.1">
    <property type="nucleotide sequence ID" value="NZ_SOML01000004.1"/>
</dbReference>
<evidence type="ECO:0000256" key="8">
    <source>
        <dbReference type="ARBA" id="ARBA00022989"/>
    </source>
</evidence>
<keyword evidence="12" id="KW-1185">Reference proteome</keyword>
<dbReference type="OrthoDB" id="9814002at2"/>
<comment type="subcellular location">
    <subcellularLocation>
        <location evidence="1">Cell inner membrane</location>
        <topology evidence="1">Single-pass membrane protein</topology>
        <orientation evidence="1">Periplasmic side</orientation>
    </subcellularLocation>
</comment>
<comment type="caution">
    <text evidence="11">The sequence shown here is derived from an EMBL/GenBank/DDBJ whole genome shotgun (WGS) entry which is preliminary data.</text>
</comment>
<evidence type="ECO:0000256" key="3">
    <source>
        <dbReference type="ARBA" id="ARBA00022448"/>
    </source>
</evidence>
<protein>
    <submittedName>
        <fullName evidence="11">Energy transducer TonB</fullName>
    </submittedName>
</protein>
<organism evidence="11 12">
    <name type="scientific">Dysgonomonas capnocytophagoides</name>
    <dbReference type="NCBI Taxonomy" id="45254"/>
    <lineage>
        <taxon>Bacteria</taxon>
        <taxon>Pseudomonadati</taxon>
        <taxon>Bacteroidota</taxon>
        <taxon>Bacteroidia</taxon>
        <taxon>Bacteroidales</taxon>
        <taxon>Dysgonomonadaceae</taxon>
        <taxon>Dysgonomonas</taxon>
    </lineage>
</organism>
<reference evidence="11 12" key="1">
    <citation type="submission" date="2019-03" db="EMBL/GenBank/DDBJ databases">
        <title>San Antonio Military Medical Center submission to MRSN (WRAIR), pending publication.</title>
        <authorList>
            <person name="Blyth D.M."/>
            <person name="Mccarthy S.L."/>
            <person name="Schall S.E."/>
            <person name="Stam J.A."/>
            <person name="Ong A.C."/>
            <person name="Mcgann P.T."/>
        </authorList>
    </citation>
    <scope>NUCLEOTIDE SEQUENCE [LARGE SCALE GENOMIC DNA]</scope>
    <source>
        <strain evidence="11 12">MRSN571793</strain>
    </source>
</reference>
<dbReference type="InterPro" id="IPR037682">
    <property type="entry name" value="TonB_C"/>
</dbReference>
<name>A0A4Y8L3T6_9BACT</name>
<feature type="domain" description="TonB C-terminal" evidence="10">
    <location>
        <begin position="108"/>
        <end position="199"/>
    </location>
</feature>
<dbReference type="PANTHER" id="PTHR33446">
    <property type="entry name" value="PROTEIN TONB-RELATED"/>
    <property type="match status" value="1"/>
</dbReference>
<accession>A0A4Y8L3T6</accession>
<evidence type="ECO:0000256" key="6">
    <source>
        <dbReference type="ARBA" id="ARBA00022692"/>
    </source>
</evidence>
<sequence>MKTDNYLLIFLILGLIACTDKRAEAQGKLIEKDSLSNRISLKSVKDTLVKTFSVPEICFTPPVITDCVDEVVNVLTCSYPICREPVPDSIPEKPDGFICCISEEMPSFPGGEEALRQFIAENLQYTNSESCIQGRVVLRFVVDKEGNLQDITVLRSLDPQLDKEAVRVVEAMPRWNAGKSNGFAVDTYYTLPISFKISQ</sequence>
<dbReference type="InterPro" id="IPR006260">
    <property type="entry name" value="TonB/TolA_C"/>
</dbReference>